<evidence type="ECO:0000256" key="3">
    <source>
        <dbReference type="ARBA" id="ARBA00012759"/>
    </source>
</evidence>
<dbReference type="OMA" id="KPRGCTG"/>
<dbReference type="Proteomes" id="UP000002058">
    <property type="component" value="Unassembled WGS sequence"/>
</dbReference>
<dbReference type="InterPro" id="IPR018200">
    <property type="entry name" value="USP_CS"/>
</dbReference>
<keyword evidence="12" id="KW-1185">Reference proteome</keyword>
<evidence type="ECO:0000256" key="2">
    <source>
        <dbReference type="ARBA" id="ARBA00009085"/>
    </source>
</evidence>
<protein>
    <recommendedName>
        <fullName evidence="3">ubiquitinyl hydrolase 1</fullName>
        <ecNumber evidence="3">3.4.19.12</ecNumber>
    </recommendedName>
</protein>
<evidence type="ECO:0000256" key="1">
    <source>
        <dbReference type="ARBA" id="ARBA00000707"/>
    </source>
</evidence>
<feature type="compositionally biased region" description="Polar residues" evidence="8">
    <location>
        <begin position="934"/>
        <end position="947"/>
    </location>
</feature>
<dbReference type="PANTHER" id="PTHR21646">
    <property type="entry name" value="UBIQUITIN CARBOXYL-TERMINAL HYDROLASE"/>
    <property type="match status" value="1"/>
</dbReference>
<feature type="region of interest" description="Disordered" evidence="8">
    <location>
        <begin position="479"/>
        <end position="504"/>
    </location>
</feature>
<dbReference type="SUPFAM" id="SSF143791">
    <property type="entry name" value="DUSP-like"/>
    <property type="match status" value="1"/>
</dbReference>
<keyword evidence="6" id="KW-0378">Hydrolase</keyword>
<dbReference type="InterPro" id="IPR035927">
    <property type="entry name" value="DUSP-like_sf"/>
</dbReference>
<dbReference type="GO" id="GO:0016579">
    <property type="term" value="P:protein deubiquitination"/>
    <property type="evidence" value="ECO:0007669"/>
    <property type="project" value="InterPro"/>
</dbReference>
<feature type="region of interest" description="Disordered" evidence="8">
    <location>
        <begin position="886"/>
        <end position="953"/>
    </location>
</feature>
<name>C4JX66_UNCRE</name>
<dbReference type="GO" id="GO:0004843">
    <property type="term" value="F:cysteine-type deubiquitinase activity"/>
    <property type="evidence" value="ECO:0007669"/>
    <property type="project" value="UniProtKB-EC"/>
</dbReference>
<feature type="compositionally biased region" description="Polar residues" evidence="8">
    <location>
        <begin position="1"/>
        <end position="21"/>
    </location>
</feature>
<dbReference type="PROSITE" id="PS51283">
    <property type="entry name" value="DUSP"/>
    <property type="match status" value="1"/>
</dbReference>
<dbReference type="InParanoid" id="C4JX66"/>
<dbReference type="MEROPS" id="C19.022"/>
<dbReference type="InterPro" id="IPR050185">
    <property type="entry name" value="Ub_carboxyl-term_hydrolase"/>
</dbReference>
<feature type="compositionally biased region" description="Low complexity" evidence="8">
    <location>
        <begin position="141"/>
        <end position="154"/>
    </location>
</feature>
<dbReference type="VEuPathDB" id="FungiDB:UREG_06239"/>
<organism evidence="11 12">
    <name type="scientific">Uncinocarpus reesii (strain UAMH 1704)</name>
    <dbReference type="NCBI Taxonomy" id="336963"/>
    <lineage>
        <taxon>Eukaryota</taxon>
        <taxon>Fungi</taxon>
        <taxon>Dikarya</taxon>
        <taxon>Ascomycota</taxon>
        <taxon>Pezizomycotina</taxon>
        <taxon>Eurotiomycetes</taxon>
        <taxon>Eurotiomycetidae</taxon>
        <taxon>Onygenales</taxon>
        <taxon>Onygenaceae</taxon>
        <taxon>Uncinocarpus</taxon>
    </lineage>
</organism>
<dbReference type="Gene3D" id="3.90.70.10">
    <property type="entry name" value="Cysteine proteinases"/>
    <property type="match status" value="1"/>
</dbReference>
<dbReference type="PANTHER" id="PTHR21646:SF24">
    <property type="entry name" value="UBIQUITIN CARBOXYL-TERMINAL HYDROLASE"/>
    <property type="match status" value="1"/>
</dbReference>
<feature type="region of interest" description="Disordered" evidence="8">
    <location>
        <begin position="998"/>
        <end position="1102"/>
    </location>
</feature>
<dbReference type="EMBL" id="CH476618">
    <property type="protein sequence ID" value="EEP81374.1"/>
    <property type="molecule type" value="Genomic_DNA"/>
</dbReference>
<reference evidence="12" key="1">
    <citation type="journal article" date="2009" name="Genome Res.">
        <title>Comparative genomic analyses of the human fungal pathogens Coccidioides and their relatives.</title>
        <authorList>
            <person name="Sharpton T.J."/>
            <person name="Stajich J.E."/>
            <person name="Rounsley S.D."/>
            <person name="Gardner M.J."/>
            <person name="Wortman J.R."/>
            <person name="Jordar V.S."/>
            <person name="Maiti R."/>
            <person name="Kodira C.D."/>
            <person name="Neafsey D.E."/>
            <person name="Zeng Q."/>
            <person name="Hung C.-Y."/>
            <person name="McMahan C."/>
            <person name="Muszewska A."/>
            <person name="Grynberg M."/>
            <person name="Mandel M.A."/>
            <person name="Kellner E.M."/>
            <person name="Barker B.M."/>
            <person name="Galgiani J.N."/>
            <person name="Orbach M.J."/>
            <person name="Kirkland T.N."/>
            <person name="Cole G.T."/>
            <person name="Henn M.R."/>
            <person name="Birren B.W."/>
            <person name="Taylor J.W."/>
        </authorList>
    </citation>
    <scope>NUCLEOTIDE SEQUENCE [LARGE SCALE GENOMIC DNA]</scope>
    <source>
        <strain evidence="12">UAMH 1704</strain>
    </source>
</reference>
<dbReference type="SUPFAM" id="SSF54001">
    <property type="entry name" value="Cysteine proteinases"/>
    <property type="match status" value="1"/>
</dbReference>
<dbReference type="Pfam" id="PF06337">
    <property type="entry name" value="DUSP"/>
    <property type="match status" value="1"/>
</dbReference>
<dbReference type="PROSITE" id="PS50235">
    <property type="entry name" value="USP_3"/>
    <property type="match status" value="1"/>
</dbReference>
<feature type="compositionally biased region" description="Basic residues" evidence="8">
    <location>
        <begin position="1073"/>
        <end position="1087"/>
    </location>
</feature>
<dbReference type="RefSeq" id="XP_002583272.1">
    <property type="nucleotide sequence ID" value="XM_002583226.1"/>
</dbReference>
<evidence type="ECO:0000256" key="4">
    <source>
        <dbReference type="ARBA" id="ARBA00022670"/>
    </source>
</evidence>
<dbReference type="Pfam" id="PF00443">
    <property type="entry name" value="UCH"/>
    <property type="match status" value="1"/>
</dbReference>
<dbReference type="STRING" id="336963.C4JX66"/>
<keyword evidence="4" id="KW-0645">Protease</keyword>
<dbReference type="OrthoDB" id="952271at2759"/>
<evidence type="ECO:0000256" key="8">
    <source>
        <dbReference type="SAM" id="MobiDB-lite"/>
    </source>
</evidence>
<feature type="compositionally biased region" description="Acidic residues" evidence="8">
    <location>
        <begin position="894"/>
        <end position="907"/>
    </location>
</feature>
<dbReference type="InterPro" id="IPR038765">
    <property type="entry name" value="Papain-like_cys_pep_sf"/>
</dbReference>
<dbReference type="KEGG" id="ure:UREG_06239"/>
<evidence type="ECO:0000259" key="9">
    <source>
        <dbReference type="PROSITE" id="PS50235"/>
    </source>
</evidence>
<keyword evidence="7" id="KW-0788">Thiol protease</keyword>
<evidence type="ECO:0000259" key="10">
    <source>
        <dbReference type="PROSITE" id="PS51283"/>
    </source>
</evidence>
<dbReference type="InterPro" id="IPR028889">
    <property type="entry name" value="USP"/>
</dbReference>
<dbReference type="HOGENOM" id="CLU_001060_9_0_1"/>
<comment type="catalytic activity">
    <reaction evidence="1">
        <text>Thiol-dependent hydrolysis of ester, thioester, amide, peptide and isopeptide bonds formed by the C-terminal Gly of ubiquitin (a 76-residue protein attached to proteins as an intracellular targeting signal).</text>
        <dbReference type="EC" id="3.4.19.12"/>
    </reaction>
</comment>
<evidence type="ECO:0000313" key="12">
    <source>
        <dbReference type="Proteomes" id="UP000002058"/>
    </source>
</evidence>
<comment type="similarity">
    <text evidence="2">Belongs to the peptidase C19 family.</text>
</comment>
<keyword evidence="5" id="KW-0833">Ubl conjugation pathway</keyword>
<dbReference type="EC" id="3.4.19.12" evidence="3"/>
<dbReference type="PROSITE" id="PS00972">
    <property type="entry name" value="USP_1"/>
    <property type="match status" value="1"/>
</dbReference>
<dbReference type="InterPro" id="IPR001394">
    <property type="entry name" value="Peptidase_C19_UCH"/>
</dbReference>
<dbReference type="GO" id="GO:0006508">
    <property type="term" value="P:proteolysis"/>
    <property type="evidence" value="ECO:0007669"/>
    <property type="project" value="UniProtKB-KW"/>
</dbReference>
<dbReference type="eggNOG" id="KOG1870">
    <property type="taxonomic scope" value="Eukaryota"/>
</dbReference>
<feature type="compositionally biased region" description="Polar residues" evidence="8">
    <location>
        <begin position="99"/>
        <end position="135"/>
    </location>
</feature>
<feature type="compositionally biased region" description="Basic and acidic residues" evidence="8">
    <location>
        <begin position="72"/>
        <end position="85"/>
    </location>
</feature>
<accession>C4JX66</accession>
<gene>
    <name evidence="11" type="ORF">UREG_06239</name>
</gene>
<feature type="region of interest" description="Disordered" evidence="8">
    <location>
        <begin position="1"/>
        <end position="154"/>
    </location>
</feature>
<dbReference type="GeneID" id="8441592"/>
<sequence>MSSPNGGNGTPAIQDQQMQDVQNDHTIHRSSSPALKRPAAEMGGDEHRENRDHMDTDSPGGNNSTESSLDTSKLKKKDDRPELHTRAASVDMIGRGDEATSQPDGGQTSSEDPTGSGSDSVYPTPSSMSAYTSSTYEDRSQAISSQSSHSSHDIPSFEQQVAIVMRMNMAPPKDKQRGYVVSGTFLKKVLARKEGTDKNALEGEIGPVDNSDLVLVTDPSMLFKDEVGEPFIPLRPGLQIGNDFEIFPQEAWDLIMKWYGLAKNSPVIVRYAHNTSTAEYVEHVQYELNPPIFTVLKLQSSTTPSNRNSPSIKEPPVKFLASSHTPFQQWLKNAKKLAAIEPTTKVRVWRILEGLGSSGNVTPATSRNPSPAPGAFLIGNAGNSLVLDVTKFVALNEGSQRELLELKDQTGNEKYNGNITLHIAGLAMDSVIVLEEQIGGPGGGEWVSDTAKYGSSRLAALTTTAKGGPQNKIKTAAATASGRASPVSTVASRGRKRKDGKTRGVTGLSNLGNTCYMNSALQCVRSVEELTQYFLSNEYKKDLNPSNPLAHNGEVAKAYANLLHQMFDENAAASIAPRNFKHTVSKYGPSFSGYGQHDSQEFVLFLLDGLQEDLNRIHKKPYIEKPDSTDDMVSDKAALERFADRNWEIYKARNDSVITDLFAGMYKSTLVCPVCDKVSIIFDPFSNLTLQLPIENIWSRKIQYHPARGESIELEVDIDKNASVMALKEYVAKRVNTDPRRLVMAEVFSRKIYKLFTNTPAISECNIGTSDVIAMYELETVPTSYDPDKAKKQNHSMLYTAFRDDDADVASFDSERADRILVPIFHREVKAFSTKSHRQRPLFGIPRFAVITREEAMDYDAILRKILAQVDNMTTQDILHESENDVTMRHQSAEDSDAVVTNDDDANSNDSKIKMGSVEGEDGLVDVSMRDATDTSSQADSTKSSKTCMPGVLQPGSFIPPSLRNMFEVKFVKTHDPAGIIYSTIDDSKEFTPMLGRVRSKKVAKRGASRTKNIPPLRSNNSPMSSEDELAGPAISVQVPGSKVHDVGYSSSEETKGNSGSGSDSDRFPTVRPIRRKEKGRKQKNRCSKPNPPANLPLYSPR</sequence>
<feature type="compositionally biased region" description="Basic and acidic residues" evidence="8">
    <location>
        <begin position="44"/>
        <end position="56"/>
    </location>
</feature>
<feature type="compositionally biased region" description="Polar residues" evidence="8">
    <location>
        <begin position="1049"/>
        <end position="1063"/>
    </location>
</feature>
<evidence type="ECO:0000313" key="11">
    <source>
        <dbReference type="EMBL" id="EEP81374.1"/>
    </source>
</evidence>
<dbReference type="InterPro" id="IPR006615">
    <property type="entry name" value="Pept_C19_DUSP"/>
</dbReference>
<evidence type="ECO:0000256" key="5">
    <source>
        <dbReference type="ARBA" id="ARBA00022786"/>
    </source>
</evidence>
<feature type="domain" description="DUSP" evidence="10">
    <location>
        <begin position="155"/>
        <end position="273"/>
    </location>
</feature>
<evidence type="ECO:0000256" key="6">
    <source>
        <dbReference type="ARBA" id="ARBA00022801"/>
    </source>
</evidence>
<dbReference type="Gene3D" id="3.30.2230.10">
    <property type="entry name" value="DUSP-like"/>
    <property type="match status" value="1"/>
</dbReference>
<proteinExistence type="inferred from homology"/>
<evidence type="ECO:0000256" key="7">
    <source>
        <dbReference type="ARBA" id="ARBA00022807"/>
    </source>
</evidence>
<feature type="domain" description="USP" evidence="9">
    <location>
        <begin position="506"/>
        <end position="828"/>
    </location>
</feature>
<feature type="compositionally biased region" description="Basic residues" evidence="8">
    <location>
        <begin position="998"/>
        <end position="1009"/>
    </location>
</feature>
<dbReference type="AlphaFoldDB" id="C4JX66"/>